<dbReference type="GO" id="GO:0000045">
    <property type="term" value="P:autophagosome assembly"/>
    <property type="evidence" value="ECO:0007669"/>
    <property type="project" value="TreeGrafter"/>
</dbReference>
<dbReference type="AlphaFoldDB" id="A0A836BWE2"/>
<dbReference type="InterPro" id="IPR045269">
    <property type="entry name" value="Atg1-like"/>
</dbReference>
<dbReference type="GO" id="GO:0005776">
    <property type="term" value="C:autophagosome"/>
    <property type="evidence" value="ECO:0007669"/>
    <property type="project" value="TreeGrafter"/>
</dbReference>
<comment type="caution">
    <text evidence="6">The sequence shown here is derived from an EMBL/GenBank/DDBJ whole genome shotgun (WGS) entry which is preliminary data.</text>
</comment>
<evidence type="ECO:0000256" key="3">
    <source>
        <dbReference type="ARBA" id="ARBA00022777"/>
    </source>
</evidence>
<dbReference type="GO" id="GO:0005829">
    <property type="term" value="C:cytosol"/>
    <property type="evidence" value="ECO:0007669"/>
    <property type="project" value="TreeGrafter"/>
</dbReference>
<reference evidence="6" key="1">
    <citation type="journal article" date="2020" name="bioRxiv">
        <title>Comparative genomics of Chlamydomonas.</title>
        <authorList>
            <person name="Craig R.J."/>
            <person name="Hasan A.R."/>
            <person name="Ness R.W."/>
            <person name="Keightley P.D."/>
        </authorList>
    </citation>
    <scope>NUCLEOTIDE SEQUENCE</scope>
    <source>
        <strain evidence="6">CCAP 11/70</strain>
    </source>
</reference>
<dbReference type="PANTHER" id="PTHR24348:SF22">
    <property type="entry name" value="NON-SPECIFIC SERINE_THREONINE PROTEIN KINASE"/>
    <property type="match status" value="1"/>
</dbReference>
<evidence type="ECO:0000313" key="7">
    <source>
        <dbReference type="Proteomes" id="UP000612055"/>
    </source>
</evidence>
<dbReference type="GO" id="GO:0004674">
    <property type="term" value="F:protein serine/threonine kinase activity"/>
    <property type="evidence" value="ECO:0007669"/>
    <property type="project" value="InterPro"/>
</dbReference>
<dbReference type="Gene3D" id="1.10.510.10">
    <property type="entry name" value="Transferase(Phosphotransferase) domain 1"/>
    <property type="match status" value="1"/>
</dbReference>
<evidence type="ECO:0000256" key="1">
    <source>
        <dbReference type="ARBA" id="ARBA00022679"/>
    </source>
</evidence>
<evidence type="ECO:0000259" key="5">
    <source>
        <dbReference type="PROSITE" id="PS50011"/>
    </source>
</evidence>
<dbReference type="PROSITE" id="PS50011">
    <property type="entry name" value="PROTEIN_KINASE_DOM"/>
    <property type="match status" value="1"/>
</dbReference>
<accession>A0A836BWE2</accession>
<name>A0A836BWE2_9CHLO</name>
<dbReference type="OrthoDB" id="346907at2759"/>
<dbReference type="PANTHER" id="PTHR24348">
    <property type="entry name" value="SERINE/THREONINE-PROTEIN KINASE UNC-51-RELATED"/>
    <property type="match status" value="1"/>
</dbReference>
<evidence type="ECO:0000256" key="4">
    <source>
        <dbReference type="ARBA" id="ARBA00022840"/>
    </source>
</evidence>
<keyword evidence="1" id="KW-0808">Transferase</keyword>
<keyword evidence="3" id="KW-0418">Kinase</keyword>
<protein>
    <recommendedName>
        <fullName evidence="5">Protein kinase domain-containing protein</fullName>
    </recommendedName>
</protein>
<dbReference type="InterPro" id="IPR011009">
    <property type="entry name" value="Kinase-like_dom_sf"/>
</dbReference>
<sequence length="305" mass="34533">MLRLKREVTNQCRLLHTHVCRFFEVGLTAEQPASAETRLDGRERLYLVFEFADSGTLQQHLARSGGRLDETWARWFMQQLVFGLAHSHARGVFNRDIKPENLLLDGSSGAMLLKVSDFGLCKACSESLPNSRVGSPVYMAPEVLDLQHGGRYDGRKADVFSCGATLFQMLFGVPPYNRHPADKRTLDHRNHADFKQLIDNMRHERWLALLPSGVEPPGPELAGLLAGMLRFDPNQRMSLGDVKRHAWYQKGLSADALAVVLADEPPNQEPQAQLDFTYIMDRWRRAKAAQQARYEEEVEAGVYDD</sequence>
<proteinExistence type="predicted"/>
<dbReference type="InterPro" id="IPR000719">
    <property type="entry name" value="Prot_kinase_dom"/>
</dbReference>
<dbReference type="Pfam" id="PF00069">
    <property type="entry name" value="Pkinase"/>
    <property type="match status" value="1"/>
</dbReference>
<dbReference type="GO" id="GO:0016020">
    <property type="term" value="C:membrane"/>
    <property type="evidence" value="ECO:0007669"/>
    <property type="project" value="TreeGrafter"/>
</dbReference>
<keyword evidence="7" id="KW-1185">Reference proteome</keyword>
<keyword evidence="4" id="KW-0067">ATP-binding</keyword>
<dbReference type="SUPFAM" id="SSF56112">
    <property type="entry name" value="Protein kinase-like (PK-like)"/>
    <property type="match status" value="1"/>
</dbReference>
<dbReference type="Proteomes" id="UP000612055">
    <property type="component" value="Unassembled WGS sequence"/>
</dbReference>
<organism evidence="6 7">
    <name type="scientific">Edaphochlamys debaryana</name>
    <dbReference type="NCBI Taxonomy" id="47281"/>
    <lineage>
        <taxon>Eukaryota</taxon>
        <taxon>Viridiplantae</taxon>
        <taxon>Chlorophyta</taxon>
        <taxon>core chlorophytes</taxon>
        <taxon>Chlorophyceae</taxon>
        <taxon>CS clade</taxon>
        <taxon>Chlamydomonadales</taxon>
        <taxon>Chlamydomonadales incertae sedis</taxon>
        <taxon>Edaphochlamys</taxon>
    </lineage>
</organism>
<keyword evidence="2" id="KW-0547">Nucleotide-binding</keyword>
<feature type="domain" description="Protein kinase" evidence="5">
    <location>
        <begin position="1"/>
        <end position="248"/>
    </location>
</feature>
<evidence type="ECO:0000313" key="6">
    <source>
        <dbReference type="EMBL" id="KAG2490887.1"/>
    </source>
</evidence>
<dbReference type="GO" id="GO:0005524">
    <property type="term" value="F:ATP binding"/>
    <property type="evidence" value="ECO:0007669"/>
    <property type="project" value="UniProtKB-KW"/>
</dbReference>
<dbReference type="GO" id="GO:0000407">
    <property type="term" value="C:phagophore assembly site"/>
    <property type="evidence" value="ECO:0007669"/>
    <property type="project" value="TreeGrafter"/>
</dbReference>
<evidence type="ECO:0000256" key="2">
    <source>
        <dbReference type="ARBA" id="ARBA00022741"/>
    </source>
</evidence>
<dbReference type="EMBL" id="JAEHOE010000058">
    <property type="protein sequence ID" value="KAG2490887.1"/>
    <property type="molecule type" value="Genomic_DNA"/>
</dbReference>
<dbReference type="GO" id="GO:0010506">
    <property type="term" value="P:regulation of autophagy"/>
    <property type="evidence" value="ECO:0007669"/>
    <property type="project" value="InterPro"/>
</dbReference>
<gene>
    <name evidence="6" type="ORF">HYH03_010804</name>
</gene>
<dbReference type="SMART" id="SM00220">
    <property type="entry name" value="S_TKc"/>
    <property type="match status" value="1"/>
</dbReference>